<dbReference type="InterPro" id="IPR020624">
    <property type="entry name" value="Schiff_base-form_aldolases_CS"/>
</dbReference>
<dbReference type="EMBL" id="JACOPF010000002">
    <property type="protein sequence ID" value="MBC5689668.1"/>
    <property type="molecule type" value="Genomic_DNA"/>
</dbReference>
<dbReference type="SMART" id="SM01130">
    <property type="entry name" value="DHDPS"/>
    <property type="match status" value="1"/>
</dbReference>
<evidence type="ECO:0000256" key="1">
    <source>
        <dbReference type="ARBA" id="ARBA00003294"/>
    </source>
</evidence>
<dbReference type="PROSITE" id="PS00666">
    <property type="entry name" value="DHDPS_2"/>
    <property type="match status" value="1"/>
</dbReference>
<dbReference type="CDD" id="cd00950">
    <property type="entry name" value="DHDPS"/>
    <property type="match status" value="1"/>
</dbReference>
<comment type="catalytic activity">
    <reaction evidence="11 12">
        <text>L-aspartate 4-semialdehyde + pyruvate = (2S,4S)-4-hydroxy-2,3,4,5-tetrahydrodipicolinate + H2O + H(+)</text>
        <dbReference type="Rhea" id="RHEA:34171"/>
        <dbReference type="ChEBI" id="CHEBI:15361"/>
        <dbReference type="ChEBI" id="CHEBI:15377"/>
        <dbReference type="ChEBI" id="CHEBI:15378"/>
        <dbReference type="ChEBI" id="CHEBI:67139"/>
        <dbReference type="ChEBI" id="CHEBI:537519"/>
        <dbReference type="EC" id="4.3.3.7"/>
    </reaction>
</comment>
<keyword evidence="8 12" id="KW-0457">Lysine biosynthesis</keyword>
<comment type="subunit">
    <text evidence="12">Homotetramer; dimer of dimers.</text>
</comment>
<dbReference type="GO" id="GO:0009089">
    <property type="term" value="P:lysine biosynthetic process via diaminopimelate"/>
    <property type="evidence" value="ECO:0007669"/>
    <property type="project" value="UniProtKB-UniRule"/>
</dbReference>
<evidence type="ECO:0000256" key="4">
    <source>
        <dbReference type="ARBA" id="ARBA00012086"/>
    </source>
</evidence>
<evidence type="ECO:0000256" key="13">
    <source>
        <dbReference type="PIRNR" id="PIRNR001365"/>
    </source>
</evidence>
<evidence type="ECO:0000256" key="5">
    <source>
        <dbReference type="ARBA" id="ARBA00022490"/>
    </source>
</evidence>
<evidence type="ECO:0000256" key="6">
    <source>
        <dbReference type="ARBA" id="ARBA00022605"/>
    </source>
</evidence>
<feature type="binding site" evidence="12 15">
    <location>
        <position position="215"/>
    </location>
    <ligand>
        <name>pyruvate</name>
        <dbReference type="ChEBI" id="CHEBI:15361"/>
    </ligand>
</feature>
<protein>
    <recommendedName>
        <fullName evidence="4 12">4-hydroxy-tetrahydrodipicolinate synthase</fullName>
        <shortName evidence="12">HTPA synthase</shortName>
        <ecNumber evidence="4 12">4.3.3.7</ecNumber>
    </recommendedName>
</protein>
<evidence type="ECO:0000256" key="12">
    <source>
        <dbReference type="HAMAP-Rule" id="MF_00418"/>
    </source>
</evidence>
<feature type="site" description="Part of a proton relay during catalysis" evidence="12">
    <location>
        <position position="56"/>
    </location>
</feature>
<evidence type="ECO:0000256" key="10">
    <source>
        <dbReference type="ARBA" id="ARBA00023270"/>
    </source>
</evidence>
<dbReference type="InterPro" id="IPR002220">
    <property type="entry name" value="DapA-like"/>
</dbReference>
<evidence type="ECO:0000256" key="7">
    <source>
        <dbReference type="ARBA" id="ARBA00022915"/>
    </source>
</evidence>
<feature type="active site" description="Proton donor/acceptor" evidence="12 14">
    <location>
        <position position="145"/>
    </location>
</feature>
<dbReference type="GO" id="GO:0005829">
    <property type="term" value="C:cytosol"/>
    <property type="evidence" value="ECO:0007669"/>
    <property type="project" value="TreeGrafter"/>
</dbReference>
<evidence type="ECO:0000256" key="14">
    <source>
        <dbReference type="PIRSR" id="PIRSR001365-1"/>
    </source>
</evidence>
<dbReference type="Gene3D" id="3.20.20.70">
    <property type="entry name" value="Aldolase class I"/>
    <property type="match status" value="1"/>
</dbReference>
<dbReference type="PIRSF" id="PIRSF001365">
    <property type="entry name" value="DHDPS"/>
    <property type="match status" value="1"/>
</dbReference>
<comment type="similarity">
    <text evidence="3 12 13">Belongs to the DapA family.</text>
</comment>
<dbReference type="PANTHER" id="PTHR12128:SF66">
    <property type="entry name" value="4-HYDROXY-2-OXOGLUTARATE ALDOLASE, MITOCHONDRIAL"/>
    <property type="match status" value="1"/>
</dbReference>
<dbReference type="AlphaFoldDB" id="A0A923LIX0"/>
<comment type="pathway">
    <text evidence="2 12">Amino-acid biosynthesis; L-lysine biosynthesis via DAP pathway; (S)-tetrahydrodipicolinate from L-aspartate: step 3/4.</text>
</comment>
<comment type="caution">
    <text evidence="16">The sequence shown here is derived from an EMBL/GenBank/DDBJ whole genome shotgun (WGS) entry which is preliminary data.</text>
</comment>
<comment type="subcellular location">
    <subcellularLocation>
        <location evidence="12">Cytoplasm</location>
    </subcellularLocation>
</comment>
<keyword evidence="9 12" id="KW-0456">Lyase</keyword>
<evidence type="ECO:0000256" key="8">
    <source>
        <dbReference type="ARBA" id="ARBA00023154"/>
    </source>
</evidence>
<evidence type="ECO:0000313" key="16">
    <source>
        <dbReference type="EMBL" id="MBC5689668.1"/>
    </source>
</evidence>
<dbReference type="Pfam" id="PF00701">
    <property type="entry name" value="DHDPS"/>
    <property type="match status" value="1"/>
</dbReference>
<name>A0A923LIX0_9FIRM</name>
<keyword evidence="10 12" id="KW-0704">Schiff base</keyword>
<keyword evidence="17" id="KW-1185">Reference proteome</keyword>
<dbReference type="NCBIfam" id="TIGR00674">
    <property type="entry name" value="dapA"/>
    <property type="match status" value="1"/>
</dbReference>
<proteinExistence type="inferred from homology"/>
<feature type="site" description="Part of a proton relay during catalysis" evidence="12">
    <location>
        <position position="119"/>
    </location>
</feature>
<feature type="binding site" evidence="12 15">
    <location>
        <position position="57"/>
    </location>
    <ligand>
        <name>pyruvate</name>
        <dbReference type="ChEBI" id="CHEBI:15361"/>
    </ligand>
</feature>
<evidence type="ECO:0000256" key="15">
    <source>
        <dbReference type="PIRSR" id="PIRSR001365-2"/>
    </source>
</evidence>
<dbReference type="InterPro" id="IPR005263">
    <property type="entry name" value="DapA"/>
</dbReference>
<comment type="caution">
    <text evidence="12">Was originally thought to be a dihydrodipicolinate synthase (DHDPS), catalyzing the condensation of (S)-aspartate-beta-semialdehyde [(S)-ASA] and pyruvate to dihydrodipicolinate (DHDP). However, it was shown in E.coli that the product of the enzymatic reaction is not dihydrodipicolinate but in fact (4S)-4-hydroxy-2,3,4,5-tetrahydro-(2S)-dipicolinic acid (HTPA), and that the consecutive dehydration reaction leading to DHDP is not spontaneous but catalyzed by DapB.</text>
</comment>
<dbReference type="GO" id="GO:0019877">
    <property type="term" value="P:diaminopimelate biosynthetic process"/>
    <property type="evidence" value="ECO:0007669"/>
    <property type="project" value="UniProtKB-UniRule"/>
</dbReference>
<keyword evidence="5 12" id="KW-0963">Cytoplasm</keyword>
<dbReference type="RefSeq" id="WP_186876326.1">
    <property type="nucleotide sequence ID" value="NZ_JACOPF010000002.1"/>
</dbReference>
<dbReference type="SUPFAM" id="SSF51569">
    <property type="entry name" value="Aldolase"/>
    <property type="match status" value="1"/>
</dbReference>
<dbReference type="InterPro" id="IPR013785">
    <property type="entry name" value="Aldolase_TIM"/>
</dbReference>
<evidence type="ECO:0000256" key="9">
    <source>
        <dbReference type="ARBA" id="ARBA00023239"/>
    </source>
</evidence>
<evidence type="ECO:0000256" key="11">
    <source>
        <dbReference type="ARBA" id="ARBA00047836"/>
    </source>
</evidence>
<dbReference type="InterPro" id="IPR020625">
    <property type="entry name" value="Schiff_base-form_aldolases_AS"/>
</dbReference>
<evidence type="ECO:0000256" key="3">
    <source>
        <dbReference type="ARBA" id="ARBA00007592"/>
    </source>
</evidence>
<sequence length="303" mass="33135">MDREDSEPKKDSIFTGAGTAIITPMNEDGSINYKKMEELLEFQIKGRTDAIVVAGTTGESACLSTEEHYELVRFTCEVVNKRIPVIAGAGSNHTAHSQLLCENAEKAGADALLLVTPYYNKCSQKGLVMHYAACAKVTGLPFILYNIPSRTGVNIQPSTYEELLQIPNIRAVKEASGNFSQLAKIVSRYGDRLDIYCGNDDQAVSALALGSKGIISVLSNICPEVVSDLCASYFSGNVHHSEELQLKYEALIEALFSDINPIPVKTAMEMMGFETGPCRLPLCPMEPSKAEELKNCLKEYHLI</sequence>
<reference evidence="16" key="1">
    <citation type="submission" date="2020-08" db="EMBL/GenBank/DDBJ databases">
        <title>Genome public.</title>
        <authorList>
            <person name="Liu C."/>
            <person name="Sun Q."/>
        </authorList>
    </citation>
    <scope>NUCLEOTIDE SEQUENCE</scope>
    <source>
        <strain evidence="16">NSJ-55</strain>
    </source>
</reference>
<feature type="active site" description="Schiff-base intermediate with substrate" evidence="12 14">
    <location>
        <position position="173"/>
    </location>
</feature>
<dbReference type="HAMAP" id="MF_00418">
    <property type="entry name" value="DapA"/>
    <property type="match status" value="1"/>
</dbReference>
<dbReference type="PROSITE" id="PS00665">
    <property type="entry name" value="DHDPS_1"/>
    <property type="match status" value="1"/>
</dbReference>
<accession>A0A923LIX0</accession>
<dbReference type="PRINTS" id="PR00146">
    <property type="entry name" value="DHPICSNTHASE"/>
</dbReference>
<dbReference type="Proteomes" id="UP000652477">
    <property type="component" value="Unassembled WGS sequence"/>
</dbReference>
<dbReference type="EC" id="4.3.3.7" evidence="4 12"/>
<dbReference type="GO" id="GO:0008840">
    <property type="term" value="F:4-hydroxy-tetrahydrodipicolinate synthase activity"/>
    <property type="evidence" value="ECO:0007669"/>
    <property type="project" value="UniProtKB-UniRule"/>
</dbReference>
<keyword evidence="7 12" id="KW-0220">Diaminopimelate biosynthesis</keyword>
<comment type="function">
    <text evidence="1 12">Catalyzes the condensation of (S)-aspartate-beta-semialdehyde [(S)-ASA] and pyruvate to 4-hydroxy-tetrahydrodipicolinate (HTPA).</text>
</comment>
<keyword evidence="6 12" id="KW-0028">Amino-acid biosynthesis</keyword>
<organism evidence="16 17">
    <name type="scientific">Mediterraneibacter hominis</name>
    <dbReference type="NCBI Taxonomy" id="2763054"/>
    <lineage>
        <taxon>Bacteria</taxon>
        <taxon>Bacillati</taxon>
        <taxon>Bacillota</taxon>
        <taxon>Clostridia</taxon>
        <taxon>Lachnospirales</taxon>
        <taxon>Lachnospiraceae</taxon>
        <taxon>Mediterraneibacter</taxon>
    </lineage>
</organism>
<evidence type="ECO:0000313" key="17">
    <source>
        <dbReference type="Proteomes" id="UP000652477"/>
    </source>
</evidence>
<gene>
    <name evidence="12" type="primary">dapA</name>
    <name evidence="16" type="ORF">H8S37_12130</name>
</gene>
<dbReference type="PANTHER" id="PTHR12128">
    <property type="entry name" value="DIHYDRODIPICOLINATE SYNTHASE"/>
    <property type="match status" value="1"/>
</dbReference>
<evidence type="ECO:0000256" key="2">
    <source>
        <dbReference type="ARBA" id="ARBA00005120"/>
    </source>
</evidence>